<dbReference type="GO" id="GO:0005778">
    <property type="term" value="C:peroxisomal membrane"/>
    <property type="evidence" value="ECO:0007669"/>
    <property type="project" value="TreeGrafter"/>
</dbReference>
<evidence type="ECO:0000256" key="4">
    <source>
        <dbReference type="ARBA" id="ARBA00022787"/>
    </source>
</evidence>
<dbReference type="GO" id="GO:0005741">
    <property type="term" value="C:mitochondrial outer membrane"/>
    <property type="evidence" value="ECO:0007669"/>
    <property type="project" value="UniProtKB-SubCell"/>
</dbReference>
<dbReference type="Proteomes" id="UP000007798">
    <property type="component" value="Unassembled WGS sequence"/>
</dbReference>
<dbReference type="OMA" id="LQIAPDW"/>
<dbReference type="EMBL" id="CH964239">
    <property type="protein sequence ID" value="EDW82813.1"/>
    <property type="molecule type" value="Genomic_DNA"/>
</dbReference>
<dbReference type="CDD" id="cd12212">
    <property type="entry name" value="Fis1"/>
    <property type="match status" value="1"/>
</dbReference>
<evidence type="ECO:0008006" key="11">
    <source>
        <dbReference type="Google" id="ProtNLM"/>
    </source>
</evidence>
<protein>
    <recommendedName>
        <fullName evidence="11">Mitochondrial fission 1 protein</fullName>
    </recommendedName>
</protein>
<dbReference type="InParanoid" id="B4NDA4"/>
<reference evidence="9 10" key="1">
    <citation type="journal article" date="2007" name="Nature">
        <title>Evolution of genes and genomes on the Drosophila phylogeny.</title>
        <authorList>
            <consortium name="Drosophila 12 Genomes Consortium"/>
            <person name="Clark A.G."/>
            <person name="Eisen M.B."/>
            <person name="Smith D.R."/>
            <person name="Bergman C.M."/>
            <person name="Oliver B."/>
            <person name="Markow T.A."/>
            <person name="Kaufman T.C."/>
            <person name="Kellis M."/>
            <person name="Gelbart W."/>
            <person name="Iyer V.N."/>
            <person name="Pollard D.A."/>
            <person name="Sackton T.B."/>
            <person name="Larracuente A.M."/>
            <person name="Singh N.D."/>
            <person name="Abad J.P."/>
            <person name="Abt D.N."/>
            <person name="Adryan B."/>
            <person name="Aguade M."/>
            <person name="Akashi H."/>
            <person name="Anderson W.W."/>
            <person name="Aquadro C.F."/>
            <person name="Ardell D.H."/>
            <person name="Arguello R."/>
            <person name="Artieri C.G."/>
            <person name="Barbash D.A."/>
            <person name="Barker D."/>
            <person name="Barsanti P."/>
            <person name="Batterham P."/>
            <person name="Batzoglou S."/>
            <person name="Begun D."/>
            <person name="Bhutkar A."/>
            <person name="Blanco E."/>
            <person name="Bosak S.A."/>
            <person name="Bradley R.K."/>
            <person name="Brand A.D."/>
            <person name="Brent M.R."/>
            <person name="Brooks A.N."/>
            <person name="Brown R.H."/>
            <person name="Butlin R.K."/>
            <person name="Caggese C."/>
            <person name="Calvi B.R."/>
            <person name="Bernardo de Carvalho A."/>
            <person name="Caspi A."/>
            <person name="Castrezana S."/>
            <person name="Celniker S.E."/>
            <person name="Chang J.L."/>
            <person name="Chapple C."/>
            <person name="Chatterji S."/>
            <person name="Chinwalla A."/>
            <person name="Civetta A."/>
            <person name="Clifton S.W."/>
            <person name="Comeron J.M."/>
            <person name="Costello J.C."/>
            <person name="Coyne J.A."/>
            <person name="Daub J."/>
            <person name="David R.G."/>
            <person name="Delcher A.L."/>
            <person name="Delehaunty K."/>
            <person name="Do C.B."/>
            <person name="Ebling H."/>
            <person name="Edwards K."/>
            <person name="Eickbush T."/>
            <person name="Evans J.D."/>
            <person name="Filipski A."/>
            <person name="Findeiss S."/>
            <person name="Freyhult E."/>
            <person name="Fulton L."/>
            <person name="Fulton R."/>
            <person name="Garcia A.C."/>
            <person name="Gardiner A."/>
            <person name="Garfield D.A."/>
            <person name="Garvin B.E."/>
            <person name="Gibson G."/>
            <person name="Gilbert D."/>
            <person name="Gnerre S."/>
            <person name="Godfrey J."/>
            <person name="Good R."/>
            <person name="Gotea V."/>
            <person name="Gravely B."/>
            <person name="Greenberg A.J."/>
            <person name="Griffiths-Jones S."/>
            <person name="Gross S."/>
            <person name="Guigo R."/>
            <person name="Gustafson E.A."/>
            <person name="Haerty W."/>
            <person name="Hahn M.W."/>
            <person name="Halligan D.L."/>
            <person name="Halpern A.L."/>
            <person name="Halter G.M."/>
            <person name="Han M.V."/>
            <person name="Heger A."/>
            <person name="Hillier L."/>
            <person name="Hinrichs A.S."/>
            <person name="Holmes I."/>
            <person name="Hoskins R.A."/>
            <person name="Hubisz M.J."/>
            <person name="Hultmark D."/>
            <person name="Huntley M.A."/>
            <person name="Jaffe D.B."/>
            <person name="Jagadeeshan S."/>
            <person name="Jeck W.R."/>
            <person name="Johnson J."/>
            <person name="Jones C.D."/>
            <person name="Jordan W.C."/>
            <person name="Karpen G.H."/>
            <person name="Kataoka E."/>
            <person name="Keightley P.D."/>
            <person name="Kheradpour P."/>
            <person name="Kirkness E.F."/>
            <person name="Koerich L.B."/>
            <person name="Kristiansen K."/>
            <person name="Kudrna D."/>
            <person name="Kulathinal R.J."/>
            <person name="Kumar S."/>
            <person name="Kwok R."/>
            <person name="Lander E."/>
            <person name="Langley C.H."/>
            <person name="Lapoint R."/>
            <person name="Lazzaro B.P."/>
            <person name="Lee S.J."/>
            <person name="Levesque L."/>
            <person name="Li R."/>
            <person name="Lin C.F."/>
            <person name="Lin M.F."/>
            <person name="Lindblad-Toh K."/>
            <person name="Llopart A."/>
            <person name="Long M."/>
            <person name="Low L."/>
            <person name="Lozovsky E."/>
            <person name="Lu J."/>
            <person name="Luo M."/>
            <person name="Machado C.A."/>
            <person name="Makalowski W."/>
            <person name="Marzo M."/>
            <person name="Matsuda M."/>
            <person name="Matzkin L."/>
            <person name="McAllister B."/>
            <person name="McBride C.S."/>
            <person name="McKernan B."/>
            <person name="McKernan K."/>
            <person name="Mendez-Lago M."/>
            <person name="Minx P."/>
            <person name="Mollenhauer M.U."/>
            <person name="Montooth K."/>
            <person name="Mount S.M."/>
            <person name="Mu X."/>
            <person name="Myers E."/>
            <person name="Negre B."/>
            <person name="Newfeld S."/>
            <person name="Nielsen R."/>
            <person name="Noor M.A."/>
            <person name="O'Grady P."/>
            <person name="Pachter L."/>
            <person name="Papaceit M."/>
            <person name="Parisi M.J."/>
            <person name="Parisi M."/>
            <person name="Parts L."/>
            <person name="Pedersen J.S."/>
            <person name="Pesole G."/>
            <person name="Phillippy A.M."/>
            <person name="Ponting C.P."/>
            <person name="Pop M."/>
            <person name="Porcelli D."/>
            <person name="Powell J.R."/>
            <person name="Prohaska S."/>
            <person name="Pruitt K."/>
            <person name="Puig M."/>
            <person name="Quesneville H."/>
            <person name="Ram K.R."/>
            <person name="Rand D."/>
            <person name="Rasmussen M.D."/>
            <person name="Reed L.K."/>
            <person name="Reenan R."/>
            <person name="Reily A."/>
            <person name="Remington K.A."/>
            <person name="Rieger T.T."/>
            <person name="Ritchie M.G."/>
            <person name="Robin C."/>
            <person name="Rogers Y.H."/>
            <person name="Rohde C."/>
            <person name="Rozas J."/>
            <person name="Rubenfield M.J."/>
            <person name="Ruiz A."/>
            <person name="Russo S."/>
            <person name="Salzberg S.L."/>
            <person name="Sanchez-Gracia A."/>
            <person name="Saranga D.J."/>
            <person name="Sato H."/>
            <person name="Schaeffer S.W."/>
            <person name="Schatz M.C."/>
            <person name="Schlenke T."/>
            <person name="Schwartz R."/>
            <person name="Segarra C."/>
            <person name="Singh R.S."/>
            <person name="Sirot L."/>
            <person name="Sirota M."/>
            <person name="Sisneros N.B."/>
            <person name="Smith C.D."/>
            <person name="Smith T.F."/>
            <person name="Spieth J."/>
            <person name="Stage D.E."/>
            <person name="Stark A."/>
            <person name="Stephan W."/>
            <person name="Strausberg R.L."/>
            <person name="Strempel S."/>
            <person name="Sturgill D."/>
            <person name="Sutton G."/>
            <person name="Sutton G.G."/>
            <person name="Tao W."/>
            <person name="Teichmann S."/>
            <person name="Tobari Y.N."/>
            <person name="Tomimura Y."/>
            <person name="Tsolas J.M."/>
            <person name="Valente V.L."/>
            <person name="Venter E."/>
            <person name="Venter J.C."/>
            <person name="Vicario S."/>
            <person name="Vieira F.G."/>
            <person name="Vilella A.J."/>
            <person name="Villasante A."/>
            <person name="Walenz B."/>
            <person name="Wang J."/>
            <person name="Wasserman M."/>
            <person name="Watts T."/>
            <person name="Wilson D."/>
            <person name="Wilson R.K."/>
            <person name="Wing R.A."/>
            <person name="Wolfner M.F."/>
            <person name="Wong A."/>
            <person name="Wong G.K."/>
            <person name="Wu C.I."/>
            <person name="Wu G."/>
            <person name="Yamamoto D."/>
            <person name="Yang H.P."/>
            <person name="Yang S.P."/>
            <person name="Yorke J.A."/>
            <person name="Yoshida K."/>
            <person name="Zdobnov E."/>
            <person name="Zhang P."/>
            <person name="Zhang Y."/>
            <person name="Zimin A.V."/>
            <person name="Baldwin J."/>
            <person name="Abdouelleil A."/>
            <person name="Abdulkadir J."/>
            <person name="Abebe A."/>
            <person name="Abera B."/>
            <person name="Abreu J."/>
            <person name="Acer S.C."/>
            <person name="Aftuck L."/>
            <person name="Alexander A."/>
            <person name="An P."/>
            <person name="Anderson E."/>
            <person name="Anderson S."/>
            <person name="Arachi H."/>
            <person name="Azer M."/>
            <person name="Bachantsang P."/>
            <person name="Barry A."/>
            <person name="Bayul T."/>
            <person name="Berlin A."/>
            <person name="Bessette D."/>
            <person name="Bloom T."/>
            <person name="Blye J."/>
            <person name="Boguslavskiy L."/>
            <person name="Bonnet C."/>
            <person name="Boukhgalter B."/>
            <person name="Bourzgui I."/>
            <person name="Brown A."/>
            <person name="Cahill P."/>
            <person name="Channer S."/>
            <person name="Cheshatsang Y."/>
            <person name="Chuda L."/>
            <person name="Citroen M."/>
            <person name="Collymore A."/>
            <person name="Cooke P."/>
            <person name="Costello M."/>
            <person name="D'Aco K."/>
            <person name="Daza R."/>
            <person name="De Haan G."/>
            <person name="DeGray S."/>
            <person name="DeMaso C."/>
            <person name="Dhargay N."/>
            <person name="Dooley K."/>
            <person name="Dooley E."/>
            <person name="Doricent M."/>
            <person name="Dorje P."/>
            <person name="Dorjee K."/>
            <person name="Dupes A."/>
            <person name="Elong R."/>
            <person name="Falk J."/>
            <person name="Farina A."/>
            <person name="Faro S."/>
            <person name="Ferguson D."/>
            <person name="Fisher S."/>
            <person name="Foley C.D."/>
            <person name="Franke A."/>
            <person name="Friedrich D."/>
            <person name="Gadbois L."/>
            <person name="Gearin G."/>
            <person name="Gearin C.R."/>
            <person name="Giannoukos G."/>
            <person name="Goode T."/>
            <person name="Graham J."/>
            <person name="Grandbois E."/>
            <person name="Grewal S."/>
            <person name="Gyaltsen K."/>
            <person name="Hafez N."/>
            <person name="Hagos B."/>
            <person name="Hall J."/>
            <person name="Henson C."/>
            <person name="Hollinger A."/>
            <person name="Honan T."/>
            <person name="Huard M.D."/>
            <person name="Hughes L."/>
            <person name="Hurhula B."/>
            <person name="Husby M.E."/>
            <person name="Kamat A."/>
            <person name="Kanga B."/>
            <person name="Kashin S."/>
            <person name="Khazanovich D."/>
            <person name="Kisner P."/>
            <person name="Lance K."/>
            <person name="Lara M."/>
            <person name="Lee W."/>
            <person name="Lennon N."/>
            <person name="Letendre F."/>
            <person name="LeVine R."/>
            <person name="Lipovsky A."/>
            <person name="Liu X."/>
            <person name="Liu J."/>
            <person name="Liu S."/>
            <person name="Lokyitsang T."/>
            <person name="Lokyitsang Y."/>
            <person name="Lubonja R."/>
            <person name="Lui A."/>
            <person name="MacDonald P."/>
            <person name="Magnisalis V."/>
            <person name="Maru K."/>
            <person name="Matthews C."/>
            <person name="McCusker W."/>
            <person name="McDonough S."/>
            <person name="Mehta T."/>
            <person name="Meldrim J."/>
            <person name="Meneus L."/>
            <person name="Mihai O."/>
            <person name="Mihalev A."/>
            <person name="Mihova T."/>
            <person name="Mittelman R."/>
            <person name="Mlenga V."/>
            <person name="Montmayeur A."/>
            <person name="Mulrain L."/>
            <person name="Navidi A."/>
            <person name="Naylor J."/>
            <person name="Negash T."/>
            <person name="Nguyen T."/>
            <person name="Nguyen N."/>
            <person name="Nicol R."/>
            <person name="Norbu C."/>
            <person name="Norbu N."/>
            <person name="Novod N."/>
            <person name="O'Neill B."/>
            <person name="Osman S."/>
            <person name="Markiewicz E."/>
            <person name="Oyono O.L."/>
            <person name="Patti C."/>
            <person name="Phunkhang P."/>
            <person name="Pierre F."/>
            <person name="Priest M."/>
            <person name="Raghuraman S."/>
            <person name="Rege F."/>
            <person name="Reyes R."/>
            <person name="Rise C."/>
            <person name="Rogov P."/>
            <person name="Ross K."/>
            <person name="Ryan E."/>
            <person name="Settipalli S."/>
            <person name="Shea T."/>
            <person name="Sherpa N."/>
            <person name="Shi L."/>
            <person name="Shih D."/>
            <person name="Sparrow T."/>
            <person name="Spaulding J."/>
            <person name="Stalker J."/>
            <person name="Stange-Thomann N."/>
            <person name="Stavropoulos S."/>
            <person name="Stone C."/>
            <person name="Strader C."/>
            <person name="Tesfaye S."/>
            <person name="Thomson T."/>
            <person name="Thoulutsang Y."/>
            <person name="Thoulutsang D."/>
            <person name="Topham K."/>
            <person name="Topping I."/>
            <person name="Tsamla T."/>
            <person name="Vassiliev H."/>
            <person name="Vo A."/>
            <person name="Wangchuk T."/>
            <person name="Wangdi T."/>
            <person name="Weiand M."/>
            <person name="Wilkinson J."/>
            <person name="Wilson A."/>
            <person name="Yadav S."/>
            <person name="Young G."/>
            <person name="Yu Q."/>
            <person name="Zembek L."/>
            <person name="Zhong D."/>
            <person name="Zimmer A."/>
            <person name="Zwirko Z."/>
            <person name="Jaffe D.B."/>
            <person name="Alvarez P."/>
            <person name="Brockman W."/>
            <person name="Butler J."/>
            <person name="Chin C."/>
            <person name="Gnerre S."/>
            <person name="Grabherr M."/>
            <person name="Kleber M."/>
            <person name="Mauceli E."/>
            <person name="MacCallum I."/>
        </authorList>
    </citation>
    <scope>NUCLEOTIDE SEQUENCE [LARGE SCALE GENOMIC DNA]</scope>
    <source>
        <strain evidence="10">Tucson 14030-0811.24</strain>
    </source>
</reference>
<evidence type="ECO:0000313" key="9">
    <source>
        <dbReference type="EMBL" id="EDW82813.1"/>
    </source>
</evidence>
<dbReference type="GO" id="GO:0016559">
    <property type="term" value="P:peroxisome fission"/>
    <property type="evidence" value="ECO:0007669"/>
    <property type="project" value="TreeGrafter"/>
</dbReference>
<dbReference type="InterPro" id="IPR016543">
    <property type="entry name" value="Fis1"/>
</dbReference>
<dbReference type="SUPFAM" id="SSF48452">
    <property type="entry name" value="TPR-like"/>
    <property type="match status" value="1"/>
</dbReference>
<dbReference type="HOGENOM" id="CLU_104368_1_0_1"/>
<dbReference type="InterPro" id="IPR011990">
    <property type="entry name" value="TPR-like_helical_dom_sf"/>
</dbReference>
<keyword evidence="3 8" id="KW-0812">Transmembrane</keyword>
<dbReference type="eggNOG" id="KOG3364">
    <property type="taxonomic scope" value="Eukaryota"/>
</dbReference>
<dbReference type="Pfam" id="PF14852">
    <property type="entry name" value="Fis1_TPR_N"/>
    <property type="match status" value="1"/>
</dbReference>
<evidence type="ECO:0000256" key="3">
    <source>
        <dbReference type="ARBA" id="ARBA00022692"/>
    </source>
</evidence>
<comment type="similarity">
    <text evidence="2">Belongs to the FIS1 family.</text>
</comment>
<evidence type="ECO:0000256" key="1">
    <source>
        <dbReference type="ARBA" id="ARBA00004572"/>
    </source>
</evidence>
<evidence type="ECO:0000256" key="8">
    <source>
        <dbReference type="SAM" id="Phobius"/>
    </source>
</evidence>
<evidence type="ECO:0000256" key="6">
    <source>
        <dbReference type="ARBA" id="ARBA00023128"/>
    </source>
</evidence>
<dbReference type="KEGG" id="dwi:6648616"/>
<feature type="transmembrane region" description="Helical" evidence="8">
    <location>
        <begin position="124"/>
        <end position="147"/>
    </location>
</feature>
<dbReference type="OrthoDB" id="421154at2759"/>
<keyword evidence="4" id="KW-1000">Mitochondrion outer membrane</keyword>
<dbReference type="FunCoup" id="B4NDA4">
    <property type="interactions" value="1125"/>
</dbReference>
<dbReference type="InterPro" id="IPR028061">
    <property type="entry name" value="Fis1_TPR_C"/>
</dbReference>
<comment type="subcellular location">
    <subcellularLocation>
        <location evidence="1">Mitochondrion outer membrane</location>
        <topology evidence="1">Single-pass membrane protein</topology>
    </subcellularLocation>
</comment>
<dbReference type="GO" id="GO:0000422">
    <property type="term" value="P:autophagy of mitochondrion"/>
    <property type="evidence" value="ECO:0007669"/>
    <property type="project" value="TreeGrafter"/>
</dbReference>
<gene>
    <name evidence="9" type="primary">Dwil\GK24945</name>
    <name evidence="9" type="ORF">Dwil_GK24945</name>
</gene>
<dbReference type="InterPro" id="IPR033745">
    <property type="entry name" value="Fis1_cytosol"/>
</dbReference>
<evidence type="ECO:0000313" key="10">
    <source>
        <dbReference type="Proteomes" id="UP000007798"/>
    </source>
</evidence>
<dbReference type="PhylomeDB" id="B4NDA4"/>
<accession>B4NDA4</accession>
<dbReference type="PANTHER" id="PTHR13247">
    <property type="entry name" value="TETRATRICOPEPTIDE REPEAT PROTEIN 11 TPR REPEAT PROTEIN 11"/>
    <property type="match status" value="1"/>
</dbReference>
<sequence length="149" mass="17557">MEELLEEVVPSEDLQRFERKYHRELESDGWIRIETKFEYAFCLVRSRYTNDVKRGLMLFENLAHEHPDGRRDYIYHLAFGNARLKNYTEGLKYCRAFLEIESNHQMNLLEAYMRKQSDREIVKAMALAGGTVLFMALGLLGMGLAMVRK</sequence>
<proteinExistence type="inferred from homology"/>
<evidence type="ECO:0000256" key="7">
    <source>
        <dbReference type="ARBA" id="ARBA00023136"/>
    </source>
</evidence>
<dbReference type="GO" id="GO:0000266">
    <property type="term" value="P:mitochondrial fission"/>
    <property type="evidence" value="ECO:0007669"/>
    <property type="project" value="InterPro"/>
</dbReference>
<dbReference type="GO" id="GO:0043653">
    <property type="term" value="P:mitochondrial fragmentation involved in apoptotic process"/>
    <property type="evidence" value="ECO:0007669"/>
    <property type="project" value="TreeGrafter"/>
</dbReference>
<dbReference type="PANTHER" id="PTHR13247:SF0">
    <property type="entry name" value="MITOCHONDRIAL FISSION 1 PROTEIN"/>
    <property type="match status" value="1"/>
</dbReference>
<keyword evidence="6" id="KW-0496">Mitochondrion</keyword>
<dbReference type="AlphaFoldDB" id="B4NDA4"/>
<dbReference type="STRING" id="7260.B4NDA4"/>
<dbReference type="Gene3D" id="1.25.40.10">
    <property type="entry name" value="Tetratricopeptide repeat domain"/>
    <property type="match status" value="1"/>
</dbReference>
<dbReference type="Pfam" id="PF14853">
    <property type="entry name" value="Fis1_TPR_C"/>
    <property type="match status" value="1"/>
</dbReference>
<evidence type="ECO:0000256" key="5">
    <source>
        <dbReference type="ARBA" id="ARBA00022989"/>
    </source>
</evidence>
<keyword evidence="5 8" id="KW-1133">Transmembrane helix</keyword>
<organism evidence="9 10">
    <name type="scientific">Drosophila willistoni</name>
    <name type="common">Fruit fly</name>
    <dbReference type="NCBI Taxonomy" id="7260"/>
    <lineage>
        <taxon>Eukaryota</taxon>
        <taxon>Metazoa</taxon>
        <taxon>Ecdysozoa</taxon>
        <taxon>Arthropoda</taxon>
        <taxon>Hexapoda</taxon>
        <taxon>Insecta</taxon>
        <taxon>Pterygota</taxon>
        <taxon>Neoptera</taxon>
        <taxon>Endopterygota</taxon>
        <taxon>Diptera</taxon>
        <taxon>Brachycera</taxon>
        <taxon>Muscomorpha</taxon>
        <taxon>Ephydroidea</taxon>
        <taxon>Drosophilidae</taxon>
        <taxon>Drosophila</taxon>
        <taxon>Sophophora</taxon>
    </lineage>
</organism>
<name>B4NDA4_DROWI</name>
<evidence type="ECO:0000256" key="2">
    <source>
        <dbReference type="ARBA" id="ARBA00008937"/>
    </source>
</evidence>
<dbReference type="InterPro" id="IPR028058">
    <property type="entry name" value="Fis1_TPR_N"/>
</dbReference>
<keyword evidence="10" id="KW-1185">Reference proteome</keyword>
<keyword evidence="7 8" id="KW-0472">Membrane</keyword>